<dbReference type="FunFam" id="2.120.10.30:FF:000241">
    <property type="entry name" value="Low-density lipoprotein receptor-related protein 6"/>
    <property type="match status" value="1"/>
</dbReference>
<dbReference type="PROSITE" id="PS50026">
    <property type="entry name" value="EGF_3"/>
    <property type="match status" value="1"/>
</dbReference>
<feature type="disulfide bond" evidence="13">
    <location>
        <begin position="1072"/>
        <end position="1090"/>
    </location>
</feature>
<feature type="disulfide bond" evidence="13">
    <location>
        <begin position="1228"/>
        <end position="1240"/>
    </location>
</feature>
<dbReference type="InterPro" id="IPR051221">
    <property type="entry name" value="LDLR-related"/>
</dbReference>
<dbReference type="InterPro" id="IPR001881">
    <property type="entry name" value="EGF-like_Ca-bd_dom"/>
</dbReference>
<evidence type="ECO:0000256" key="13">
    <source>
        <dbReference type="PROSITE-ProRule" id="PRU00124"/>
    </source>
</evidence>
<feature type="disulfide bond" evidence="13">
    <location>
        <begin position="1235"/>
        <end position="1253"/>
    </location>
</feature>
<evidence type="ECO:0000256" key="10">
    <source>
        <dbReference type="ARBA" id="ARBA00023170"/>
    </source>
</evidence>
<evidence type="ECO:0000256" key="12">
    <source>
        <dbReference type="PROSITE-ProRule" id="PRU00076"/>
    </source>
</evidence>
<dbReference type="Pfam" id="PF00058">
    <property type="entry name" value="Ldl_recept_b"/>
    <property type="match status" value="1"/>
</dbReference>
<name>A0A0E3EKW2_PENMO</name>
<evidence type="ECO:0000256" key="16">
    <source>
        <dbReference type="SAM" id="Phobius"/>
    </source>
</evidence>
<dbReference type="PROSITE" id="PS01209">
    <property type="entry name" value="LDLRA_1"/>
    <property type="match status" value="6"/>
</dbReference>
<feature type="chain" id="PRO_5002410232" evidence="17">
    <location>
        <begin position="21"/>
        <end position="1943"/>
    </location>
</feature>
<feature type="repeat" description="LDL-receptor class B" evidence="14">
    <location>
        <begin position="842"/>
        <end position="883"/>
    </location>
</feature>
<feature type="disulfide bond" evidence="13">
    <location>
        <begin position="1291"/>
        <end position="1303"/>
    </location>
</feature>
<dbReference type="PROSITE" id="PS01187">
    <property type="entry name" value="EGF_CA"/>
    <property type="match status" value="1"/>
</dbReference>
<dbReference type="OrthoDB" id="6345916at2759"/>
<dbReference type="PROSITE" id="PS00022">
    <property type="entry name" value="EGF_1"/>
    <property type="match status" value="1"/>
</dbReference>
<dbReference type="SMART" id="SM00179">
    <property type="entry name" value="EGF_CA"/>
    <property type="match status" value="3"/>
</dbReference>
<sequence length="1943" mass="213345">MLSWRVALLVLALHAGSSQGQGDEANSVRARMMRPFRNAGTGPNATTTNTNTTTTRVTSSSAQVQVITEAPLTEELTSTCQPPQFACGGSSGICLQSSQRCDGSEDCPDGSDEHNCNTCDETRMFRCSNGQCITKFWRCDDDVDCLDHSDEQGCPVNEESACSSGFFECASGECVPRSWVCDGESDCADHTDESACSSAPVTCLPNQFRCKTGTCIAAAFRCDGELDCPSGEDEAHCSDIQCSDSQDHYQCKSGECISIQAVCDQHEDCRDGSDEGGFCSETCEVTDCIHLCKMTPQGPHCMCKEGYARNTSNDCVDVNECAANVSVCDHFCQNTAGGFNCSCAEDYMLQADMKSCKTTIRGDALLFMAQGNDVRMLDLGLTLYSQIYAGFAQSIAIAYDPIDDMVYWSTDQGVFRISRRGGTIPSIVVNEGVGMVEGLAVDWFGRNLYMADSVMKRVLVCSLSGSSCHVLMSNLTHPRGIQLDLENRYVYWTDVNRSTLERAGLDGSGRTVLISEGVRWPNGLWIDAPARRIYIADAHTNEVFHVNYNGTDKKHLAEASVDHPFAIAVWQERLYWSDWEHDHIRSCLKRTGKQTKLLVKGTHNNFFGLALYHPAMMRLIANPCSFRQCSHLCLLSPLAVSGYTCACPAEMELADDGHTCIDNPKRTYPFIADGNKIYKLSPRLHGHSTFGAWTPGVPLKRIGGLAYDPIQDTVIVSDVWGGSIYSVNRETGVTVPIVQGVSRAISVAVDWLRRNVYWIDGTKAAVEVVREDGAFRTELLKAMPHLTSITLAPLLGFMYVSDASAEPFILRCGLDAKSCSKIVTIDLVQPLSIIFETNPDIKRLYWCDHVLGRIESVAEDGTDRRVFMENVKSPVSVLVTRSHIMWSEERTSLIYSASKLDNSSVRMMSLDLGVPENGERSLKILEVGWKIPEQLAATNHPCLQSNESCSQLCLGDDFNEKVCACSFGYKLQVDRRTCESVQCNDIQFHCFRSHTCIPRSWKCDLTPDCKDGEDEEDCKESTTCKEKEFRCSTGSCINKLWTCDGVHDCEDGSDERLDECTNVTCSSVHWKCKSGMCIPKMWVCDQEKECDDGSDETECVTSCPDHKVACRDGKCVPKVWKCDGDKDCLDGSDEENCPVECANNEFTCSNKNCVPHDAKCDGEDDCGDGSDEALPWCQPPDPPVTCPSGQILCERHDVSSPRVCIQLNNVCNGVRDCPLGEDEDCDNCARHEFSCLSRGCIPRGWMCDGEEDCTDGSDESQAAGCMIAQGNDTVDLSLNGSDGKAAPVPVCGIHEFECGIGGCIASRLVCDGSADCLDGSDEGSLCAKSCLGNGGCQHTCKEGPKNRICSCWKGFQLAEDQISCIDVKECDDEATCSQKCEERHGYHLCSCLPGYTLRPDRRSCKPAGGDEYVVLVHPGSILNMSRTFHLADKVAMPPHVQFSSVEFTPESHNFVYADKAHGVIGKMSMDGVVTILFKHRKRPQGLSLDPISNSVYFSEQFSKAEVVDNGLIRVRREPSAAGTYSVIMVCGMEGDKDCSMVYQSHGGEIPAIRVAPMARRLFFCANNVAQDEAKIFTSDMDGTSARILSHKVVKCGDLAVDEAKERVYWTDLSRNVIESVKWSGEGHRVVQENVHTPIGLALIEDWVLWLDTHQHQIIKCNKYKMGMCDHHTMGTAGLALTVQHRLRMESPLIGDCRVKKNCTHHCMIQMGKKASCMCKVGYISAPSRPNECIRMKSCDHSPCQGKGICESHSESEFICRCPEGREGSLCEVAKTPTADNSGSGSSATLGVCLFLLFFGALLFGLYWYRKQPFPFWKGKGGQLRKRCFKANQTLRFANPGFGIISPTTVPNGNGTSSTNSNTIPSTPPVLGGSHNFENPFFKTDEHVPDTSADSAIVSTADSTSINIAPHQGDLTPPQNVLKPPVEKRVEWDLSPFQPLQPQV</sequence>
<protein>
    <submittedName>
        <fullName evidence="19">Vitellogenin receptor</fullName>
    </submittedName>
</protein>
<feature type="disulfide bond" evidence="13">
    <location>
        <begin position="1110"/>
        <end position="1128"/>
    </location>
</feature>
<evidence type="ECO:0000256" key="3">
    <source>
        <dbReference type="ARBA" id="ARBA00022583"/>
    </source>
</evidence>
<dbReference type="SUPFAM" id="SSF57196">
    <property type="entry name" value="EGF/Laminin"/>
    <property type="match status" value="4"/>
</dbReference>
<dbReference type="Pfam" id="PF14670">
    <property type="entry name" value="FXa_inhibition"/>
    <property type="match status" value="2"/>
</dbReference>
<dbReference type="EMBL" id="KJ601728">
    <property type="protein sequence ID" value="AIX11621.1"/>
    <property type="molecule type" value="mRNA"/>
</dbReference>
<evidence type="ECO:0000256" key="11">
    <source>
        <dbReference type="ARBA" id="ARBA00023180"/>
    </source>
</evidence>
<dbReference type="Pfam" id="PF00057">
    <property type="entry name" value="Ldl_recept_a"/>
    <property type="match status" value="12"/>
</dbReference>
<keyword evidence="6" id="KW-0677">Repeat</keyword>
<accession>A0A0E3EKW2</accession>
<feature type="domain" description="EGF-like" evidence="18">
    <location>
        <begin position="1734"/>
        <end position="1771"/>
    </location>
</feature>
<evidence type="ECO:0000256" key="1">
    <source>
        <dbReference type="ARBA" id="ARBA00004479"/>
    </source>
</evidence>
<dbReference type="CDD" id="cd00112">
    <property type="entry name" value="LDLa"/>
    <property type="match status" value="12"/>
</dbReference>
<dbReference type="InterPro" id="IPR023415">
    <property type="entry name" value="LDLR_class-A_CS"/>
</dbReference>
<dbReference type="SMART" id="SM00192">
    <property type="entry name" value="LDLa"/>
    <property type="match status" value="13"/>
</dbReference>
<feature type="disulfide bond" evidence="13">
    <location>
        <begin position="1031"/>
        <end position="1049"/>
    </location>
</feature>
<feature type="disulfide bond" evidence="13">
    <location>
        <begin position="1141"/>
        <end position="1153"/>
    </location>
</feature>
<dbReference type="PANTHER" id="PTHR22722">
    <property type="entry name" value="LOW-DENSITY LIPOPROTEIN RECEPTOR-RELATED PROTEIN 2-RELATED"/>
    <property type="match status" value="1"/>
</dbReference>
<keyword evidence="4 16" id="KW-0812">Transmembrane</keyword>
<feature type="disulfide bond" evidence="13">
    <location>
        <begin position="203"/>
        <end position="215"/>
    </location>
</feature>
<keyword evidence="10 19" id="KW-0675">Receptor</keyword>
<keyword evidence="9 12" id="KW-1015">Disulfide bond</keyword>
<evidence type="ECO:0000313" key="19">
    <source>
        <dbReference type="EMBL" id="AIX11621.1"/>
    </source>
</evidence>
<evidence type="ECO:0000259" key="18">
    <source>
        <dbReference type="PROSITE" id="PS50026"/>
    </source>
</evidence>
<proteinExistence type="evidence at transcript level"/>
<keyword evidence="5 17" id="KW-0732">Signal</keyword>
<evidence type="ECO:0000256" key="15">
    <source>
        <dbReference type="SAM" id="MobiDB-lite"/>
    </source>
</evidence>
<feature type="disulfide bond" evidence="13">
    <location>
        <begin position="1122"/>
        <end position="1137"/>
    </location>
</feature>
<feature type="disulfide bond" evidence="12">
    <location>
        <begin position="1761"/>
        <end position="1770"/>
    </location>
</feature>
<comment type="subcellular location">
    <subcellularLocation>
        <location evidence="1">Membrane</location>
        <topology evidence="1">Single-pass type I membrane protein</topology>
    </subcellularLocation>
</comment>
<dbReference type="GO" id="GO:0006898">
    <property type="term" value="P:receptor-mediated endocytosis"/>
    <property type="evidence" value="ECO:0007669"/>
    <property type="project" value="TreeGrafter"/>
</dbReference>
<dbReference type="InterPro" id="IPR036055">
    <property type="entry name" value="LDL_receptor-like_sf"/>
</dbReference>
<comment type="caution">
    <text evidence="12">Lacks conserved residue(s) required for the propagation of feature annotation.</text>
</comment>
<feature type="transmembrane region" description="Helical" evidence="16">
    <location>
        <begin position="1787"/>
        <end position="1808"/>
    </location>
</feature>
<reference evidence="19" key="1">
    <citation type="submission" date="2014-03" db="EMBL/GenBank/DDBJ databases">
        <title>Expression levels of vitellogenin receptor (Vtgr) during ovarian development and association between its single nucleotide polymorphisms (SNPs) and reproduction-related parameters of the giant tiger shrimp Penaeus monodon.</title>
        <authorList>
            <person name="Klinbunga S."/>
            <person name="Sittikankaew K."/>
            <person name="Jantee N."/>
            <person name="Prakopphet S."/>
            <person name="Janpoom S."/>
            <person name="Hiransuchalert R."/>
            <person name="Menasveta P."/>
            <person name="Khamnamtong B."/>
        </authorList>
    </citation>
    <scope>NUCLEOTIDE SEQUENCE</scope>
</reference>
<feature type="signal peptide" evidence="17">
    <location>
        <begin position="1"/>
        <end position="20"/>
    </location>
</feature>
<feature type="compositionally biased region" description="Low complexity" evidence="15">
    <location>
        <begin position="38"/>
        <end position="55"/>
    </location>
</feature>
<feature type="disulfide bond" evidence="13">
    <location>
        <begin position="1148"/>
        <end position="1166"/>
    </location>
</feature>
<dbReference type="PRINTS" id="PR00261">
    <property type="entry name" value="LDLRECEPTOR"/>
</dbReference>
<feature type="region of interest" description="Disordered" evidence="15">
    <location>
        <begin position="36"/>
        <end position="63"/>
    </location>
</feature>
<feature type="disulfide bond" evidence="13">
    <location>
        <begin position="251"/>
        <end position="269"/>
    </location>
</feature>
<evidence type="ECO:0000256" key="4">
    <source>
        <dbReference type="ARBA" id="ARBA00022692"/>
    </source>
</evidence>
<evidence type="ECO:0000256" key="2">
    <source>
        <dbReference type="ARBA" id="ARBA00022536"/>
    </source>
</evidence>
<feature type="disulfide bond" evidence="13">
    <location>
        <begin position="1298"/>
        <end position="1316"/>
    </location>
</feature>
<evidence type="ECO:0000256" key="14">
    <source>
        <dbReference type="PROSITE-ProRule" id="PRU00461"/>
    </source>
</evidence>
<dbReference type="SUPFAM" id="SSF57424">
    <property type="entry name" value="LDL receptor-like module"/>
    <property type="match status" value="13"/>
</dbReference>
<evidence type="ECO:0000256" key="6">
    <source>
        <dbReference type="ARBA" id="ARBA00022737"/>
    </source>
</evidence>
<dbReference type="Gene3D" id="4.10.400.10">
    <property type="entry name" value="Low-density Lipoprotein Receptor"/>
    <property type="match status" value="13"/>
</dbReference>
<dbReference type="PROSITE" id="PS51120">
    <property type="entry name" value="LDLRB"/>
    <property type="match status" value="3"/>
</dbReference>
<keyword evidence="11" id="KW-0325">Glycoprotein</keyword>
<evidence type="ECO:0000256" key="17">
    <source>
        <dbReference type="SAM" id="SignalP"/>
    </source>
</evidence>
<dbReference type="GO" id="GO:0016324">
    <property type="term" value="C:apical plasma membrane"/>
    <property type="evidence" value="ECO:0007669"/>
    <property type="project" value="TreeGrafter"/>
</dbReference>
<feature type="disulfide bond" evidence="13">
    <location>
        <begin position="1003"/>
        <end position="1018"/>
    </location>
</feature>
<dbReference type="CDD" id="cd19941">
    <property type="entry name" value="TIL"/>
    <property type="match status" value="1"/>
</dbReference>
<dbReference type="SMART" id="SM00135">
    <property type="entry name" value="LY"/>
    <property type="match status" value="11"/>
</dbReference>
<feature type="disulfide bond" evidence="13">
    <location>
        <begin position="1103"/>
        <end position="1115"/>
    </location>
</feature>
<feature type="repeat" description="LDL-receptor class B" evidence="14">
    <location>
        <begin position="488"/>
        <end position="530"/>
    </location>
</feature>
<dbReference type="SUPFAM" id="SSF63825">
    <property type="entry name" value="YWTD domain"/>
    <property type="match status" value="3"/>
</dbReference>
<dbReference type="InterPro" id="IPR000033">
    <property type="entry name" value="LDLR_classB_rpt"/>
</dbReference>
<feature type="repeat" description="LDL-receptor class B" evidence="14">
    <location>
        <begin position="1605"/>
        <end position="1646"/>
    </location>
</feature>
<keyword evidence="8 16" id="KW-0472">Membrane</keyword>
<evidence type="ECO:0000256" key="5">
    <source>
        <dbReference type="ARBA" id="ARBA00022729"/>
    </source>
</evidence>
<feature type="disulfide bond" evidence="13">
    <location>
        <begin position="1084"/>
        <end position="1099"/>
    </location>
</feature>
<keyword evidence="2 12" id="KW-0245">EGF-like domain</keyword>
<evidence type="ECO:0000256" key="8">
    <source>
        <dbReference type="ARBA" id="ARBA00023136"/>
    </source>
</evidence>
<organism evidence="19">
    <name type="scientific">Penaeus monodon</name>
    <name type="common">Giant tiger prawn</name>
    <dbReference type="NCBI Taxonomy" id="6687"/>
    <lineage>
        <taxon>Eukaryota</taxon>
        <taxon>Metazoa</taxon>
        <taxon>Ecdysozoa</taxon>
        <taxon>Arthropoda</taxon>
        <taxon>Crustacea</taxon>
        <taxon>Multicrustacea</taxon>
        <taxon>Malacostraca</taxon>
        <taxon>Eumalacostraca</taxon>
        <taxon>Eucarida</taxon>
        <taxon>Decapoda</taxon>
        <taxon>Dendrobranchiata</taxon>
        <taxon>Penaeoidea</taxon>
        <taxon>Penaeidae</taxon>
        <taxon>Penaeus</taxon>
    </lineage>
</organism>
<dbReference type="PROSITE" id="PS50068">
    <property type="entry name" value="LDLRA_2"/>
    <property type="match status" value="13"/>
</dbReference>
<dbReference type="PANTHER" id="PTHR22722:SF14">
    <property type="entry name" value="MEGALIN, ISOFORM A"/>
    <property type="match status" value="1"/>
</dbReference>
<feature type="disulfide bond" evidence="13">
    <location>
        <begin position="139"/>
        <end position="154"/>
    </location>
</feature>
<feature type="disulfide bond" evidence="13">
    <location>
        <begin position="169"/>
        <end position="187"/>
    </location>
</feature>
<feature type="disulfide bond" evidence="13">
    <location>
        <begin position="181"/>
        <end position="196"/>
    </location>
</feature>
<feature type="disulfide bond" evidence="13">
    <location>
        <begin position="1024"/>
        <end position="1036"/>
    </location>
</feature>
<dbReference type="Gene3D" id="2.120.10.30">
    <property type="entry name" value="TolB, C-terminal domain"/>
    <property type="match status" value="3"/>
</dbReference>
<dbReference type="InterPro" id="IPR002172">
    <property type="entry name" value="LDrepeatLR_classA_rpt"/>
</dbReference>
<dbReference type="SMART" id="SM00181">
    <property type="entry name" value="EGF"/>
    <property type="match status" value="10"/>
</dbReference>
<dbReference type="GO" id="GO:0042562">
    <property type="term" value="F:hormone binding"/>
    <property type="evidence" value="ECO:0007669"/>
    <property type="project" value="TreeGrafter"/>
</dbReference>
<keyword evidence="3" id="KW-0254">Endocytosis</keyword>
<evidence type="ECO:0000256" key="7">
    <source>
        <dbReference type="ARBA" id="ARBA00022989"/>
    </source>
</evidence>
<dbReference type="InterPro" id="IPR011042">
    <property type="entry name" value="6-blade_b-propeller_TolB-like"/>
</dbReference>
<dbReference type="GO" id="GO:0005509">
    <property type="term" value="F:calcium ion binding"/>
    <property type="evidence" value="ECO:0007669"/>
    <property type="project" value="InterPro"/>
</dbReference>
<keyword evidence="7 16" id="KW-1133">Transmembrane helix</keyword>
<feature type="disulfide bond" evidence="13">
    <location>
        <begin position="127"/>
        <end position="145"/>
    </location>
</feature>
<feature type="disulfide bond" evidence="13">
    <location>
        <begin position="1065"/>
        <end position="1077"/>
    </location>
</feature>
<dbReference type="SMR" id="A0A0E3EKW2"/>
<feature type="disulfide bond" evidence="13">
    <location>
        <begin position="222"/>
        <end position="237"/>
    </location>
</feature>
<dbReference type="Gene3D" id="2.10.25.10">
    <property type="entry name" value="Laminin"/>
    <property type="match status" value="5"/>
</dbReference>
<feature type="disulfide bond" evidence="13">
    <location>
        <begin position="101"/>
        <end position="116"/>
    </location>
</feature>
<dbReference type="GO" id="GO:0043235">
    <property type="term" value="C:receptor complex"/>
    <property type="evidence" value="ECO:0007669"/>
    <property type="project" value="TreeGrafter"/>
</dbReference>
<feature type="disulfide bond" evidence="13">
    <location>
        <begin position="162"/>
        <end position="174"/>
    </location>
</feature>
<dbReference type="InterPro" id="IPR018097">
    <property type="entry name" value="EGF_Ca-bd_CS"/>
</dbReference>
<dbReference type="FunFam" id="2.10.25.10:FF:000009">
    <property type="entry name" value="Low-density lipoprotein receptor isoform 1"/>
    <property type="match status" value="1"/>
</dbReference>
<evidence type="ECO:0000256" key="9">
    <source>
        <dbReference type="ARBA" id="ARBA00023157"/>
    </source>
</evidence>
<dbReference type="InterPro" id="IPR000742">
    <property type="entry name" value="EGF"/>
</dbReference>
<feature type="disulfide bond" evidence="13">
    <location>
        <begin position="210"/>
        <end position="228"/>
    </location>
</feature>